<dbReference type="Proteomes" id="UP001185737">
    <property type="component" value="Unassembled WGS sequence"/>
</dbReference>
<name>A0ABU4CR64_RHOJO</name>
<comment type="caution">
    <text evidence="1">The sequence shown here is derived from an EMBL/GenBank/DDBJ whole genome shotgun (WGS) entry which is preliminary data.</text>
</comment>
<gene>
    <name evidence="1" type="ORF">R3Q59_36745</name>
</gene>
<dbReference type="RefSeq" id="WP_317571319.1">
    <property type="nucleotide sequence ID" value="NZ_JAWLKA010000032.1"/>
</dbReference>
<evidence type="ECO:0000313" key="1">
    <source>
        <dbReference type="EMBL" id="MDV6286035.1"/>
    </source>
</evidence>
<dbReference type="Pfam" id="PF11662">
    <property type="entry name" value="DUF3263"/>
    <property type="match status" value="1"/>
</dbReference>
<dbReference type="InterPro" id="IPR021678">
    <property type="entry name" value="DUF3263"/>
</dbReference>
<keyword evidence="2" id="KW-1185">Reference proteome</keyword>
<accession>A0ABU4CR64</accession>
<reference evidence="1 2" key="1">
    <citation type="submission" date="2023-10" db="EMBL/GenBank/DDBJ databases">
        <title>Development of a sustainable strategy for remediation of hydrocarbon-contaminated territories based on the waste exchange concept.</title>
        <authorList>
            <person name="Krivoruchko A."/>
        </authorList>
    </citation>
    <scope>NUCLEOTIDE SEQUENCE [LARGE SCALE GENOMIC DNA]</scope>
    <source>
        <strain evidence="1 2">IEGM 60</strain>
    </source>
</reference>
<protein>
    <submittedName>
        <fullName evidence="1">DUF3263 domain-containing protein</fullName>
    </submittedName>
</protein>
<sequence>MLTFARRWAPYGGQSEEDIFVNFGMSTKRFEARVKQILDEIGCDSLEEHN</sequence>
<evidence type="ECO:0000313" key="2">
    <source>
        <dbReference type="Proteomes" id="UP001185737"/>
    </source>
</evidence>
<proteinExistence type="predicted"/>
<organism evidence="1 2">
    <name type="scientific">Rhodococcus jostii</name>
    <dbReference type="NCBI Taxonomy" id="132919"/>
    <lineage>
        <taxon>Bacteria</taxon>
        <taxon>Bacillati</taxon>
        <taxon>Actinomycetota</taxon>
        <taxon>Actinomycetes</taxon>
        <taxon>Mycobacteriales</taxon>
        <taxon>Nocardiaceae</taxon>
        <taxon>Rhodococcus</taxon>
    </lineage>
</organism>
<dbReference type="EMBL" id="JAWLKA010000032">
    <property type="protein sequence ID" value="MDV6286035.1"/>
    <property type="molecule type" value="Genomic_DNA"/>
</dbReference>